<proteinExistence type="predicted"/>
<reference evidence="1 2" key="1">
    <citation type="submission" date="2020-08" db="EMBL/GenBank/DDBJ databases">
        <title>Complete genome sequence of Entomobacter blattae G55GP.</title>
        <authorList>
            <person name="Poehlein A."/>
            <person name="Guzman J."/>
            <person name="Daniel R."/>
            <person name="Vilcinskas A."/>
        </authorList>
    </citation>
    <scope>NUCLEOTIDE SEQUENCE [LARGE SCALE GENOMIC DNA]</scope>
    <source>
        <strain evidence="1 2">G55GP</strain>
    </source>
</reference>
<dbReference type="InterPro" id="IPR010069">
    <property type="entry name" value="CdiA_FHA1_rpt"/>
</dbReference>
<evidence type="ECO:0000313" key="2">
    <source>
        <dbReference type="Proteomes" id="UP000516349"/>
    </source>
</evidence>
<dbReference type="KEGG" id="ebla:JGUZn3_01320"/>
<organism evidence="1 2">
    <name type="scientific">Entomobacter blattae</name>
    <dbReference type="NCBI Taxonomy" id="2762277"/>
    <lineage>
        <taxon>Bacteria</taxon>
        <taxon>Pseudomonadati</taxon>
        <taxon>Pseudomonadota</taxon>
        <taxon>Alphaproteobacteria</taxon>
        <taxon>Acetobacterales</taxon>
        <taxon>Acetobacteraceae</taxon>
        <taxon>Entomobacter</taxon>
    </lineage>
</organism>
<gene>
    <name evidence="1" type="ORF">JGUZn3_01320</name>
</gene>
<evidence type="ECO:0008006" key="3">
    <source>
        <dbReference type="Google" id="ProtNLM"/>
    </source>
</evidence>
<evidence type="ECO:0000313" key="1">
    <source>
        <dbReference type="EMBL" id="QNT77398.1"/>
    </source>
</evidence>
<dbReference type="NCBIfam" id="TIGR01731">
    <property type="entry name" value="fil_hemag_20aa"/>
    <property type="match status" value="20"/>
</dbReference>
<dbReference type="EMBL" id="CP060244">
    <property type="protein sequence ID" value="QNT77398.1"/>
    <property type="molecule type" value="Genomic_DNA"/>
</dbReference>
<accession>A0A7H1NNN8</accession>
<protein>
    <recommendedName>
        <fullName evidence="3">S-layer family protein</fullName>
    </recommendedName>
</protein>
<dbReference type="Proteomes" id="UP000516349">
    <property type="component" value="Chromosome"/>
</dbReference>
<name>A0A7H1NNN8_9PROT</name>
<keyword evidence="2" id="KW-1185">Reference proteome</keyword>
<sequence>MLSQTGDIVFTGTGQVSNSAGTLQSGASIAVSAASLSNIQGSITADTSLSLFATQSLDNSAGQIVSKNQDVTLTAGPLINLAGLIQSVTQTSLSAQQLDNTKGSIASKGQVTVTTTGDILNPLGVIYGVTGNNVTSSATLNNASGQIGSGSGALSIAAKRFNNTSGKTIAEGGTLFVAADTTDNTLGVLQAQDRLSIAGQALNNTKGLVLTTVGDIVLGNPLALDNTNGTVQAADLLDITLSTHKNEGGTLYGKGGLKLAADSYSSSESSTLSTEGILILDIKNQLDNEGKLLGDGGVVLQAGNAINGTTGSIASQKGNISITASQAAGIVNQGKIQTPAAGSEIRFDGISHTNSGQSLSAGTQQVDVTKAFANTGQMSALGGPFTFNSGSVSNTGLVVSSQSITGQTSGDLSNNGIFYAPQTIDLTAGGTLTNQGGQIGTDSGDITLNSLAIDNSTGKVIAQAGNLNVTADTSTLNRSGLFQAGQNVALNSATLDSSQGTILAQNGTVTLGQAQAPLISAVNDDGRIQAKNTISIFADMVSSIKGIVLSLTDRIGITASPSGQLNNAGGILQAGTDITLHGGSYSSDQDSTITAPGQGLFDFAGNFNNRGQLVTTTISPIQTGNFINGPNAIFAARTGDLVFNVAGSFSNTGTIEAVDKGVAVNKEQAGRNPANLAVFSSDFSNNGLLRAQGSTNLTIAQGTNGSAGQILALSGPVTLTSQGNFTNAGTIGSTATLAGTIGDNLYNSGTLYGQNGVTVKAANDFANTGGQISAANNNIDLSAVYITNSAAGIIVARQGQVLLTASDIANQSSSTLQAQDQVVLNANMLHNDGGTILSIGKGITLGAANDNSPVTLTPVILTNIGGIFQSVDSITATLAAFDNTNGTLRSTNGAIALSGPITLANDNGSIQAAGSVNLNASSYNGDGASTLQAGTDLNLALSGDGSSNGKIIGQNVTLTAHNFSTGTDSVIAARTGETTLTLSGDLNNAGTIETIDAGHVLALQAANVSNTGSLLASGAGRLTLSGTLANTGEITGFKGPLALTGAQLINEGSISSGQNIAAIFDKSITNSGVIYGVTGLKAATSGALDNSNGQIGSDNERTEIQSASITNQSGKIISRTAGVALTTGMLANNNGIIQGQTATFLTLSGLDNTNGLITTQNGGLSITGASGPLGNIVNQEGHIQAIGGNLDLSTARLDNANGTLATSTGDITLTNGGGPLGALTNTNGKISSGGSFTLAVNTLDNLNQVSAKKDLTLSTPAGFSGQALFSAGRNVTLSFGGDYTALAGYGIVSGGDLSLQAANITNQGAFIAGGAATPQHAGQHHQ</sequence>